<sequence>MLNIIVRTWEWINNAATSLKKKCYLKRCLGLNLRGHKCVTCIFCE</sequence>
<dbReference type="AlphaFoldDB" id="A0A0E9XJF5"/>
<organism evidence="1">
    <name type="scientific">Anguilla anguilla</name>
    <name type="common">European freshwater eel</name>
    <name type="synonym">Muraena anguilla</name>
    <dbReference type="NCBI Taxonomy" id="7936"/>
    <lineage>
        <taxon>Eukaryota</taxon>
        <taxon>Metazoa</taxon>
        <taxon>Chordata</taxon>
        <taxon>Craniata</taxon>
        <taxon>Vertebrata</taxon>
        <taxon>Euteleostomi</taxon>
        <taxon>Actinopterygii</taxon>
        <taxon>Neopterygii</taxon>
        <taxon>Teleostei</taxon>
        <taxon>Anguilliformes</taxon>
        <taxon>Anguillidae</taxon>
        <taxon>Anguilla</taxon>
    </lineage>
</organism>
<proteinExistence type="predicted"/>
<protein>
    <submittedName>
        <fullName evidence="1">Uncharacterized protein</fullName>
    </submittedName>
</protein>
<accession>A0A0E9XJF5</accession>
<name>A0A0E9XJF5_ANGAN</name>
<reference evidence="1" key="2">
    <citation type="journal article" date="2015" name="Fish Shellfish Immunol.">
        <title>Early steps in the European eel (Anguilla anguilla)-Vibrio vulnificus interaction in the gills: Role of the RtxA13 toxin.</title>
        <authorList>
            <person name="Callol A."/>
            <person name="Pajuelo D."/>
            <person name="Ebbesson L."/>
            <person name="Teles M."/>
            <person name="MacKenzie S."/>
            <person name="Amaro C."/>
        </authorList>
    </citation>
    <scope>NUCLEOTIDE SEQUENCE</scope>
</reference>
<reference evidence="1" key="1">
    <citation type="submission" date="2014-11" db="EMBL/GenBank/DDBJ databases">
        <authorList>
            <person name="Amaro Gonzalez C."/>
        </authorList>
    </citation>
    <scope>NUCLEOTIDE SEQUENCE</scope>
</reference>
<evidence type="ECO:0000313" key="1">
    <source>
        <dbReference type="EMBL" id="JAI02853.1"/>
    </source>
</evidence>
<dbReference type="EMBL" id="GBXM01005725">
    <property type="protein sequence ID" value="JAI02853.1"/>
    <property type="molecule type" value="Transcribed_RNA"/>
</dbReference>